<keyword evidence="6 8" id="KW-0520">NAD</keyword>
<comment type="cofactor">
    <cofactor evidence="8">
        <name>FAD</name>
        <dbReference type="ChEBI" id="CHEBI:57692"/>
    </cofactor>
    <text evidence="8">Binds 1 FAD per subunit.</text>
</comment>
<keyword evidence="8 11" id="KW-0560">Oxidoreductase</keyword>
<evidence type="ECO:0000256" key="4">
    <source>
        <dbReference type="ARBA" id="ARBA00022630"/>
    </source>
</evidence>
<comment type="catalytic activity">
    <reaction evidence="7 8">
        <text>N(6)-[(R)-dihydrolipoyl]-L-lysyl-[protein] + NAD(+) = N(6)-[(R)-lipoyl]-L-lysyl-[protein] + NADH + H(+)</text>
        <dbReference type="Rhea" id="RHEA:15045"/>
        <dbReference type="Rhea" id="RHEA-COMP:10474"/>
        <dbReference type="Rhea" id="RHEA-COMP:10475"/>
        <dbReference type="ChEBI" id="CHEBI:15378"/>
        <dbReference type="ChEBI" id="CHEBI:57540"/>
        <dbReference type="ChEBI" id="CHEBI:57945"/>
        <dbReference type="ChEBI" id="CHEBI:83099"/>
        <dbReference type="ChEBI" id="CHEBI:83100"/>
        <dbReference type="EC" id="1.8.1.4"/>
    </reaction>
</comment>
<evidence type="ECO:0000256" key="5">
    <source>
        <dbReference type="ARBA" id="ARBA00022827"/>
    </source>
</evidence>
<protein>
    <recommendedName>
        <fullName evidence="3 8">Dihydrolipoyl dehydrogenase</fullName>
        <ecNumber evidence="2 8">1.8.1.4</ecNumber>
    </recommendedName>
</protein>
<dbReference type="Gene3D" id="3.50.50.60">
    <property type="entry name" value="FAD/NAD(P)-binding domain"/>
    <property type="match status" value="2"/>
</dbReference>
<dbReference type="InterPro" id="IPR001100">
    <property type="entry name" value="Pyr_nuc-diS_OxRdtase"/>
</dbReference>
<gene>
    <name evidence="11" type="primary">lpdA</name>
    <name evidence="11" type="ORF">ACFSOY_19275</name>
</gene>
<dbReference type="PIRSF" id="PIRSF000350">
    <property type="entry name" value="Mercury_reductase_MerA"/>
    <property type="match status" value="1"/>
</dbReference>
<reference evidence="12" key="1">
    <citation type="journal article" date="2019" name="Int. J. Syst. Evol. Microbiol.">
        <title>The Global Catalogue of Microorganisms (GCM) 10K type strain sequencing project: providing services to taxonomists for standard genome sequencing and annotation.</title>
        <authorList>
            <consortium name="The Broad Institute Genomics Platform"/>
            <consortium name="The Broad Institute Genome Sequencing Center for Infectious Disease"/>
            <person name="Wu L."/>
            <person name="Ma J."/>
        </authorList>
    </citation>
    <scope>NUCLEOTIDE SEQUENCE [LARGE SCALE GENOMIC DNA]</scope>
    <source>
        <strain evidence="12">CGMCC 1.13574</strain>
    </source>
</reference>
<evidence type="ECO:0000259" key="10">
    <source>
        <dbReference type="Pfam" id="PF07992"/>
    </source>
</evidence>
<dbReference type="NCBIfam" id="TIGR01350">
    <property type="entry name" value="lipoamide_DH"/>
    <property type="match status" value="1"/>
</dbReference>
<dbReference type="Proteomes" id="UP001597343">
    <property type="component" value="Unassembled WGS sequence"/>
</dbReference>
<accession>A0ABW5A1J8</accession>
<dbReference type="InterPro" id="IPR004099">
    <property type="entry name" value="Pyr_nucl-diS_OxRdtase_dimer"/>
</dbReference>
<dbReference type="InterPro" id="IPR023753">
    <property type="entry name" value="FAD/NAD-binding_dom"/>
</dbReference>
<evidence type="ECO:0000256" key="7">
    <source>
        <dbReference type="ARBA" id="ARBA00049187"/>
    </source>
</evidence>
<evidence type="ECO:0000256" key="8">
    <source>
        <dbReference type="RuleBase" id="RU003692"/>
    </source>
</evidence>
<dbReference type="SUPFAM" id="SSF55424">
    <property type="entry name" value="FAD/NAD-linked reductases, dimerisation (C-terminal) domain"/>
    <property type="match status" value="1"/>
</dbReference>
<keyword evidence="5 8" id="KW-0274">FAD</keyword>
<evidence type="ECO:0000256" key="3">
    <source>
        <dbReference type="ARBA" id="ARBA00016961"/>
    </source>
</evidence>
<organism evidence="11 12">
    <name type="scientific">Tumebacillus lipolyticus</name>
    <dbReference type="NCBI Taxonomy" id="1280370"/>
    <lineage>
        <taxon>Bacteria</taxon>
        <taxon>Bacillati</taxon>
        <taxon>Bacillota</taxon>
        <taxon>Bacilli</taxon>
        <taxon>Bacillales</taxon>
        <taxon>Alicyclobacillaceae</taxon>
        <taxon>Tumebacillus</taxon>
    </lineage>
</organism>
<evidence type="ECO:0000259" key="9">
    <source>
        <dbReference type="Pfam" id="PF02852"/>
    </source>
</evidence>
<evidence type="ECO:0000256" key="6">
    <source>
        <dbReference type="ARBA" id="ARBA00023027"/>
    </source>
</evidence>
<proteinExistence type="inferred from homology"/>
<dbReference type="PRINTS" id="PR00368">
    <property type="entry name" value="FADPNR"/>
</dbReference>
<evidence type="ECO:0000313" key="11">
    <source>
        <dbReference type="EMBL" id="MFD2172112.1"/>
    </source>
</evidence>
<dbReference type="InterPro" id="IPR050151">
    <property type="entry name" value="Class-I_Pyr_Nuc-Dis_Oxidored"/>
</dbReference>
<comment type="similarity">
    <text evidence="1 8">Belongs to the class-I pyridine nucleotide-disulfide oxidoreductase family.</text>
</comment>
<dbReference type="InterPro" id="IPR036188">
    <property type="entry name" value="FAD/NAD-bd_sf"/>
</dbReference>
<dbReference type="InterPro" id="IPR016156">
    <property type="entry name" value="FAD/NAD-linked_Rdtase_dimer_sf"/>
</dbReference>
<sequence>MVVGDIAQNVQTVIIGTGPAGYVAAIRAAQLGLEVVLIERGEVGGICLHAGCISSKALIQAANAIGTLAQATEMGVELERHAFNMQKHQAWKASIQQKLTRGISALLAANGVTVVKGTALFMSEDRIAVETEQGMEYYRFEAGIIATGSRPQPLPNLPFDGLHILSSTEALRLTELPKRLLIIGGDCIGLELGTAFAKLGTEVIIACSESDILQGFDHSLVQIVKKNMRRAGITLLTQAEVCGHTIEEGTVCVTLQQGGVEKKIAADKVLVTVGRRPNTEGLDLDRAGLSTDEHGFLTTDHQGRTANRNLFAIGDVTHGPLLAHRASREGMIAAEAIAGRNSAKDMACMPTVLFTDPEIATVGLTEAEAHAQGIAVTVGQFPFAASGRALTLGRGEGFCRIIAEQDSRVVLGVHIVGAEASSLVGEAALAIEMGATLEDISLTLHPHPTLTETLMEAAADAQGIAIHVAKRR</sequence>
<feature type="domain" description="Pyridine nucleotide-disulphide oxidoreductase dimerisation" evidence="9">
    <location>
        <begin position="349"/>
        <end position="458"/>
    </location>
</feature>
<dbReference type="PANTHER" id="PTHR22912:SF160">
    <property type="entry name" value="DIHYDROLIPOYL DEHYDROGENASE"/>
    <property type="match status" value="1"/>
</dbReference>
<dbReference type="EC" id="1.8.1.4" evidence="2 8"/>
<evidence type="ECO:0000256" key="1">
    <source>
        <dbReference type="ARBA" id="ARBA00007532"/>
    </source>
</evidence>
<comment type="caution">
    <text evidence="11">The sequence shown here is derived from an EMBL/GenBank/DDBJ whole genome shotgun (WGS) entry which is preliminary data.</text>
</comment>
<keyword evidence="8" id="KW-0676">Redox-active center</keyword>
<dbReference type="PRINTS" id="PR00411">
    <property type="entry name" value="PNDRDTASEI"/>
</dbReference>
<dbReference type="PANTHER" id="PTHR22912">
    <property type="entry name" value="DISULFIDE OXIDOREDUCTASE"/>
    <property type="match status" value="1"/>
</dbReference>
<keyword evidence="4 8" id="KW-0285">Flavoprotein</keyword>
<dbReference type="EMBL" id="JBHUIO010000011">
    <property type="protein sequence ID" value="MFD2172112.1"/>
    <property type="molecule type" value="Genomic_DNA"/>
</dbReference>
<feature type="domain" description="FAD/NAD(P)-binding" evidence="10">
    <location>
        <begin position="11"/>
        <end position="330"/>
    </location>
</feature>
<keyword evidence="12" id="KW-1185">Reference proteome</keyword>
<evidence type="ECO:0000256" key="2">
    <source>
        <dbReference type="ARBA" id="ARBA00012608"/>
    </source>
</evidence>
<dbReference type="GO" id="GO:0004148">
    <property type="term" value="F:dihydrolipoyl dehydrogenase (NADH) activity"/>
    <property type="evidence" value="ECO:0007669"/>
    <property type="project" value="UniProtKB-EC"/>
</dbReference>
<evidence type="ECO:0000313" key="12">
    <source>
        <dbReference type="Proteomes" id="UP001597343"/>
    </source>
</evidence>
<dbReference type="Pfam" id="PF02852">
    <property type="entry name" value="Pyr_redox_dim"/>
    <property type="match status" value="1"/>
</dbReference>
<dbReference type="Gene3D" id="3.30.390.30">
    <property type="match status" value="1"/>
</dbReference>
<dbReference type="InterPro" id="IPR006258">
    <property type="entry name" value="Lipoamide_DH"/>
</dbReference>
<dbReference type="RefSeq" id="WP_386049482.1">
    <property type="nucleotide sequence ID" value="NZ_JBHUIO010000011.1"/>
</dbReference>
<comment type="miscellaneous">
    <text evidence="8">The active site is a redox-active disulfide bond.</text>
</comment>
<dbReference type="SUPFAM" id="SSF51905">
    <property type="entry name" value="FAD/NAD(P)-binding domain"/>
    <property type="match status" value="1"/>
</dbReference>
<name>A0ABW5A1J8_9BACL</name>
<dbReference type="Pfam" id="PF07992">
    <property type="entry name" value="Pyr_redox_2"/>
    <property type="match status" value="1"/>
</dbReference>